<dbReference type="AlphaFoldDB" id="A0A9N9JYK4"/>
<organism evidence="1 2">
    <name type="scientific">Cetraspora pellucida</name>
    <dbReference type="NCBI Taxonomy" id="1433469"/>
    <lineage>
        <taxon>Eukaryota</taxon>
        <taxon>Fungi</taxon>
        <taxon>Fungi incertae sedis</taxon>
        <taxon>Mucoromycota</taxon>
        <taxon>Glomeromycotina</taxon>
        <taxon>Glomeromycetes</taxon>
        <taxon>Diversisporales</taxon>
        <taxon>Gigasporaceae</taxon>
        <taxon>Cetraspora</taxon>
    </lineage>
</organism>
<comment type="caution">
    <text evidence="1">The sequence shown here is derived from an EMBL/GenBank/DDBJ whole genome shotgun (WGS) entry which is preliminary data.</text>
</comment>
<name>A0A9N9JYK4_9GLOM</name>
<evidence type="ECO:0000313" key="2">
    <source>
        <dbReference type="Proteomes" id="UP000789759"/>
    </source>
</evidence>
<reference evidence="1" key="1">
    <citation type="submission" date="2021-06" db="EMBL/GenBank/DDBJ databases">
        <authorList>
            <person name="Kallberg Y."/>
            <person name="Tangrot J."/>
            <person name="Rosling A."/>
        </authorList>
    </citation>
    <scope>NUCLEOTIDE SEQUENCE</scope>
    <source>
        <strain evidence="1">FL966</strain>
    </source>
</reference>
<protein>
    <submittedName>
        <fullName evidence="1">21679_t:CDS:1</fullName>
    </submittedName>
</protein>
<keyword evidence="2" id="KW-1185">Reference proteome</keyword>
<evidence type="ECO:0000313" key="1">
    <source>
        <dbReference type="EMBL" id="CAG8800333.1"/>
    </source>
</evidence>
<proteinExistence type="predicted"/>
<dbReference type="EMBL" id="CAJVQA010030915">
    <property type="protein sequence ID" value="CAG8800333.1"/>
    <property type="molecule type" value="Genomic_DNA"/>
</dbReference>
<dbReference type="OrthoDB" id="2325560at2759"/>
<feature type="non-terminal residue" evidence="1">
    <location>
        <position position="187"/>
    </location>
</feature>
<accession>A0A9N9JYK4</accession>
<sequence length="187" mass="20914">TSDRRRLSKTGVLKINSKGSIGPKKTKIEGLQLCDGSIWKQGLINDYIQYLGWGASVENKEARVYVYNTRTNEPYYKAYFITSGKLVTPVSRDGCQSTKGWWSAPLLPKNKNKISTVGFVGKNKVRDNKGTEIPYIAGIFKSISIKSELLLASLEELRVDKSEIGVKYLLMEGGEEFLKHKKGCVIC</sequence>
<dbReference type="Proteomes" id="UP000789759">
    <property type="component" value="Unassembled WGS sequence"/>
</dbReference>
<gene>
    <name evidence="1" type="ORF">CPELLU_LOCUS17662</name>
</gene>